<accession>A0A0F8WTD1</accession>
<dbReference type="OrthoDB" id="4776522at2759"/>
<evidence type="ECO:0000313" key="2">
    <source>
        <dbReference type="EMBL" id="KKK20900.1"/>
    </source>
</evidence>
<name>A0A0F8WTD1_9EURO</name>
<reference evidence="2 3" key="1">
    <citation type="submission" date="2015-02" db="EMBL/GenBank/DDBJ databases">
        <title>Draft Genome Sequences of Two Closely-Related Aflatoxigenic Aspergillus Species Obtained from the Cote d'Ivoire.</title>
        <authorList>
            <person name="Moore G.G."/>
            <person name="Beltz S.B."/>
            <person name="Mack B.M."/>
        </authorList>
    </citation>
    <scope>NUCLEOTIDE SEQUENCE [LARGE SCALE GENOMIC DNA]</scope>
    <source>
        <strain evidence="2 3">SRRC1468</strain>
    </source>
</reference>
<protein>
    <submittedName>
        <fullName evidence="2">Uncharacterized protein</fullName>
    </submittedName>
</protein>
<feature type="region of interest" description="Disordered" evidence="1">
    <location>
        <begin position="1"/>
        <end position="21"/>
    </location>
</feature>
<evidence type="ECO:0000256" key="1">
    <source>
        <dbReference type="SAM" id="MobiDB-lite"/>
    </source>
</evidence>
<comment type="caution">
    <text evidence="2">The sequence shown here is derived from an EMBL/GenBank/DDBJ whole genome shotgun (WGS) entry which is preliminary data.</text>
</comment>
<keyword evidence="3" id="KW-1185">Reference proteome</keyword>
<feature type="region of interest" description="Disordered" evidence="1">
    <location>
        <begin position="255"/>
        <end position="289"/>
    </location>
</feature>
<sequence length="344" mass="38514">MANDENRTPGSTAREADPILLRPPPGFIFPLTHQNQDTQNTNPTVPPTLFYTGRPLVISRTRQPAPRQNYCYHSTVTRQWRIDEYETCDSCGRIPFLKWFYLCTEDTSGYLDPIDPEGSLLSPWITDAILSGEYTNEQKEIIIQQKLKVLRLCEKQRSPSPSSLTAQPDENGVPSCHTPAFLAADAPGAGLPQSPPAPARCSYKACQHCERRLQERTWVSLNEVCNEMDANPPSSAWDLWDRPVSDFRIVRNLGLRSPNPPPPPPHLAPHVPRNHRLRSRHHTRSCPSFDVNGLQGVLSTIDEGSEEIEIRSSGVFTDLNLHDLDTASSSRMGSVESDSHSNMT</sequence>
<dbReference type="EMBL" id="JZBS01001914">
    <property type="protein sequence ID" value="KKK20900.1"/>
    <property type="molecule type" value="Genomic_DNA"/>
</dbReference>
<feature type="compositionally biased region" description="Pro residues" evidence="1">
    <location>
        <begin position="258"/>
        <end position="267"/>
    </location>
</feature>
<evidence type="ECO:0000313" key="3">
    <source>
        <dbReference type="Proteomes" id="UP000034291"/>
    </source>
</evidence>
<dbReference type="Proteomes" id="UP000034291">
    <property type="component" value="Unassembled WGS sequence"/>
</dbReference>
<feature type="compositionally biased region" description="Basic residues" evidence="1">
    <location>
        <begin position="272"/>
        <end position="284"/>
    </location>
</feature>
<gene>
    <name evidence="2" type="ORF">ARAM_006445</name>
</gene>
<proteinExistence type="predicted"/>
<dbReference type="AlphaFoldDB" id="A0A0F8WTD1"/>
<organism evidence="2 3">
    <name type="scientific">Aspergillus rambellii</name>
    <dbReference type="NCBI Taxonomy" id="308745"/>
    <lineage>
        <taxon>Eukaryota</taxon>
        <taxon>Fungi</taxon>
        <taxon>Dikarya</taxon>
        <taxon>Ascomycota</taxon>
        <taxon>Pezizomycotina</taxon>
        <taxon>Eurotiomycetes</taxon>
        <taxon>Eurotiomycetidae</taxon>
        <taxon>Eurotiales</taxon>
        <taxon>Aspergillaceae</taxon>
        <taxon>Aspergillus</taxon>
        <taxon>Aspergillus subgen. Nidulantes</taxon>
    </lineage>
</organism>
<dbReference type="STRING" id="308745.A0A0F8WTD1"/>